<keyword evidence="2" id="KW-0969">Cilium</keyword>
<organism evidence="2 3">
    <name type="scientific">Salipaludibacillus aurantiacus</name>
    <dbReference type="NCBI Taxonomy" id="1601833"/>
    <lineage>
        <taxon>Bacteria</taxon>
        <taxon>Bacillati</taxon>
        <taxon>Bacillota</taxon>
        <taxon>Bacilli</taxon>
        <taxon>Bacillales</taxon>
        <taxon>Bacillaceae</taxon>
    </lineage>
</organism>
<dbReference type="InterPro" id="IPR013367">
    <property type="entry name" value="Flagellar_put"/>
</dbReference>
<dbReference type="AlphaFoldDB" id="A0A1H9QIX7"/>
<dbReference type="NCBIfam" id="TIGR02530">
    <property type="entry name" value="flg_new"/>
    <property type="match status" value="1"/>
</dbReference>
<name>A0A1H9QIX7_9BACI</name>
<keyword evidence="3" id="KW-1185">Reference proteome</keyword>
<evidence type="ECO:0000313" key="2">
    <source>
        <dbReference type="EMBL" id="SER60521.1"/>
    </source>
</evidence>
<sequence length="127" mass="14186">MKIMPHHLQHPLPKPPVKKTESGKSGSPNFKHLLENNIEKQQELKISKHAEKRLIDRDIKLASDTWVEIGQKIKEAKQRGIKDSLVLTNEAAFVISAENGTVITAMNREEAASQVFTNINGAIIVND</sequence>
<protein>
    <submittedName>
        <fullName evidence="2">Flagellar operon protein</fullName>
    </submittedName>
</protein>
<evidence type="ECO:0000256" key="1">
    <source>
        <dbReference type="SAM" id="MobiDB-lite"/>
    </source>
</evidence>
<accession>A0A1H9QIX7</accession>
<evidence type="ECO:0000313" key="3">
    <source>
        <dbReference type="Proteomes" id="UP000198571"/>
    </source>
</evidence>
<keyword evidence="2" id="KW-0966">Cell projection</keyword>
<dbReference type="Pfam" id="PF12611">
    <property type="entry name" value="Flagellar_put"/>
    <property type="match status" value="1"/>
</dbReference>
<keyword evidence="2" id="KW-0282">Flagellum</keyword>
<dbReference type="STRING" id="1601833.SAMN05518684_102261"/>
<reference evidence="3" key="1">
    <citation type="submission" date="2016-10" db="EMBL/GenBank/DDBJ databases">
        <authorList>
            <person name="Varghese N."/>
            <person name="Submissions S."/>
        </authorList>
    </citation>
    <scope>NUCLEOTIDE SEQUENCE [LARGE SCALE GENOMIC DNA]</scope>
    <source>
        <strain evidence="3">S9</strain>
    </source>
</reference>
<dbReference type="RefSeq" id="WP_245732932.1">
    <property type="nucleotide sequence ID" value="NZ_FOGT01000002.1"/>
</dbReference>
<proteinExistence type="predicted"/>
<gene>
    <name evidence="2" type="ORF">SAMN05518684_102261</name>
</gene>
<dbReference type="Proteomes" id="UP000198571">
    <property type="component" value="Unassembled WGS sequence"/>
</dbReference>
<dbReference type="EMBL" id="FOGT01000002">
    <property type="protein sequence ID" value="SER60521.1"/>
    <property type="molecule type" value="Genomic_DNA"/>
</dbReference>
<feature type="region of interest" description="Disordered" evidence="1">
    <location>
        <begin position="1"/>
        <end position="29"/>
    </location>
</feature>